<keyword evidence="4" id="KW-1185">Reference proteome</keyword>
<keyword evidence="2" id="KW-1133">Transmembrane helix</keyword>
<protein>
    <recommendedName>
        <fullName evidence="5">DUF2167 domain-containing protein</fullName>
    </recommendedName>
</protein>
<proteinExistence type="predicted"/>
<feature type="transmembrane region" description="Helical" evidence="2">
    <location>
        <begin position="332"/>
        <end position="349"/>
    </location>
</feature>
<accession>A0ABQ5LVY0</accession>
<name>A0ABQ5LVY0_9RHOB</name>
<evidence type="ECO:0000313" key="4">
    <source>
        <dbReference type="Proteomes" id="UP001144205"/>
    </source>
</evidence>
<evidence type="ECO:0008006" key="5">
    <source>
        <dbReference type="Google" id="ProtNLM"/>
    </source>
</evidence>
<dbReference type="Proteomes" id="UP001144205">
    <property type="component" value="Unassembled WGS sequence"/>
</dbReference>
<feature type="transmembrane region" description="Helical" evidence="2">
    <location>
        <begin position="308"/>
        <end position="326"/>
    </location>
</feature>
<evidence type="ECO:0000256" key="1">
    <source>
        <dbReference type="SAM" id="MobiDB-lite"/>
    </source>
</evidence>
<feature type="transmembrane region" description="Helical" evidence="2">
    <location>
        <begin position="201"/>
        <end position="220"/>
    </location>
</feature>
<sequence>MGRLFILFLMLPWWAFFPVAGGVVWLGEKAYSVALEAEAEKQAALDAGIPAAVDLGAFDRETDRHRAGEVHVRGWIDTDLNYELVQRTNGVPTSRRYMYMLFGEADPAGSPVVRAAMVLTGDEQETFVDGLDRWMVDFGAQGFIFQINGFGETSVTLGGLARDAIEDEGLRTSEDFIFVEPFFEGREAALAPHGVPQKSRMIFWAVAAGVALIGVVKRRFGKSAGRKPRNLTETKAAPAMPPLPPATPLASGISPDTPLGRIAARNAARALAEQEPVATANAGPTTHPPRPVAPVAPARARGKGVSNVVFLSRLALAMIFVGTLSYDPTMALPLLAVLLPFFVLLRLVAGMRRMIGARRAAQVI</sequence>
<dbReference type="EMBL" id="BROH01000006">
    <property type="protein sequence ID" value="GKY88521.1"/>
    <property type="molecule type" value="Genomic_DNA"/>
</dbReference>
<evidence type="ECO:0000313" key="3">
    <source>
        <dbReference type="EMBL" id="GKY88521.1"/>
    </source>
</evidence>
<keyword evidence="2" id="KW-0812">Transmembrane</keyword>
<gene>
    <name evidence="3" type="ORF">STA1M1_23900</name>
</gene>
<evidence type="ECO:0000256" key="2">
    <source>
        <dbReference type="SAM" id="Phobius"/>
    </source>
</evidence>
<feature type="region of interest" description="Disordered" evidence="1">
    <location>
        <begin position="273"/>
        <end position="297"/>
    </location>
</feature>
<organism evidence="3 4">
    <name type="scientific">Sinisalibacter aestuarii</name>
    <dbReference type="NCBI Taxonomy" id="2949426"/>
    <lineage>
        <taxon>Bacteria</taxon>
        <taxon>Pseudomonadati</taxon>
        <taxon>Pseudomonadota</taxon>
        <taxon>Alphaproteobacteria</taxon>
        <taxon>Rhodobacterales</taxon>
        <taxon>Roseobacteraceae</taxon>
        <taxon>Sinisalibacter</taxon>
    </lineage>
</organism>
<keyword evidence="2" id="KW-0472">Membrane</keyword>
<feature type="region of interest" description="Disordered" evidence="1">
    <location>
        <begin position="224"/>
        <end position="251"/>
    </location>
</feature>
<comment type="caution">
    <text evidence="3">The sequence shown here is derived from an EMBL/GenBank/DDBJ whole genome shotgun (WGS) entry which is preliminary data.</text>
</comment>
<reference evidence="3" key="1">
    <citation type="journal article" date="2023" name="Int. J. Syst. Evol. Microbiol.">
        <title>Sinisalibacter aestuarii sp. nov., isolated from estuarine sediment of the Arakawa River.</title>
        <authorList>
            <person name="Arafat S.T."/>
            <person name="Hirano S."/>
            <person name="Sato A."/>
            <person name="Takeuchi K."/>
            <person name="Yasuda T."/>
            <person name="Terahara T."/>
            <person name="Hamada M."/>
            <person name="Kobayashi T."/>
        </authorList>
    </citation>
    <scope>NUCLEOTIDE SEQUENCE</scope>
    <source>
        <strain evidence="3">B-399</strain>
    </source>
</reference>